<reference evidence="2 3" key="1">
    <citation type="submission" date="2019-07" db="EMBL/GenBank/DDBJ databases">
        <title>Lysobacter weifangensis sp. nov., isolated from bensulfuron-methyl contaminated farmland soil.</title>
        <authorList>
            <person name="Zhao H."/>
        </authorList>
    </citation>
    <scope>NUCLEOTIDE SEQUENCE [LARGE SCALE GENOMIC DNA]</scope>
    <source>
        <strain evidence="2 3">CC-Bw-6</strain>
    </source>
</reference>
<feature type="compositionally biased region" description="Polar residues" evidence="1">
    <location>
        <begin position="1"/>
        <end position="15"/>
    </location>
</feature>
<dbReference type="EMBL" id="CP041742">
    <property type="protein sequence ID" value="QDQ74645.1"/>
    <property type="molecule type" value="Genomic_DNA"/>
</dbReference>
<dbReference type="OrthoDB" id="6188167at2"/>
<gene>
    <name evidence="2" type="ORF">FNZ56_12500</name>
</gene>
<proteinExistence type="predicted"/>
<keyword evidence="3" id="KW-1185">Reference proteome</keyword>
<evidence type="ECO:0000313" key="2">
    <source>
        <dbReference type="EMBL" id="QDQ74645.1"/>
    </source>
</evidence>
<sequence>MKAHSPTSPRRTPVSNHPLGLELVGNHERLRLLDELKRIAVEQLGNLPGQLFAPIETRLQESIRQGGGAQERVDLAALLALRARGAGFVMRYRELLARNFDDLRNRAGRDAHVAAMGLVEESDLDFHVAGQQVADAVARQFSRPLELLEQRFELLCVSIGAPNPANPIGAVRLVGAFQQAFAGTDLSESLRRLLFDEYQRALLDYLGDLYARLNGLMAQDGLVLDPRRHATQPQSQPPKIPADIETFRAPAETRVEFQRLRELLHAWRGESSAPPPLLPFGVREFQVEELVGIAAIVQRDVVPGFAQSLSGHGRLDEAIRAHLSTAALSFGINPESTRFSRREQDAIDLVSLLFTSLVSSHALPDRGRQLLSRLVIAYVRVAFQDELLFMQPGHPARRLLDALALSCESNDGASPQDRALLDRASELVMRVVADYNEDLAVFSLAADELEGMLQQQRSRAEVAERRTAEAMHGRERLQQARGLAAEALDSAIAGRALTREVAGFLSEPWLHHAVQVLLRDGQQSSRHVQVVALARTLVALDGAAGRGVGGPVAKGLVNLEEALAQCAHSSGLDPRAAEEWLAGFARAMAFPDVARAQAEVPQVAAEDGDDDGTLRLVGGTDTLAYDAAVAAMMRELEPGAWLRLVDESGKEASVKLAWISPLTGRRLLVDRRGLRQLVASPEQMAALAAEGRLALTATASPFDEAMRAVRRQLAAAAA</sequence>
<name>A0A516V7Z8_9GAMM</name>
<evidence type="ECO:0000256" key="1">
    <source>
        <dbReference type="SAM" id="MobiDB-lite"/>
    </source>
</evidence>
<dbReference type="AlphaFoldDB" id="A0A516V7Z8"/>
<accession>A0A516V7Z8</accession>
<organism evidence="2 3">
    <name type="scientific">Pseudoluteimonas lycopersici</name>
    <dbReference type="NCBI Taxonomy" id="1324796"/>
    <lineage>
        <taxon>Bacteria</taxon>
        <taxon>Pseudomonadati</taxon>
        <taxon>Pseudomonadota</taxon>
        <taxon>Gammaproteobacteria</taxon>
        <taxon>Lysobacterales</taxon>
        <taxon>Lysobacteraceae</taxon>
        <taxon>Pseudoluteimonas</taxon>
    </lineage>
</organism>
<protein>
    <submittedName>
        <fullName evidence="2">DUF1631 domain-containing protein</fullName>
    </submittedName>
</protein>
<dbReference type="Proteomes" id="UP000315891">
    <property type="component" value="Chromosome"/>
</dbReference>
<feature type="region of interest" description="Disordered" evidence="1">
    <location>
        <begin position="1"/>
        <end position="20"/>
    </location>
</feature>
<evidence type="ECO:0000313" key="3">
    <source>
        <dbReference type="Proteomes" id="UP000315891"/>
    </source>
</evidence>
<dbReference type="Pfam" id="PF07793">
    <property type="entry name" value="DUF1631"/>
    <property type="match status" value="1"/>
</dbReference>
<dbReference type="InterPro" id="IPR012434">
    <property type="entry name" value="DUF1631"/>
</dbReference>